<evidence type="ECO:0000313" key="7">
    <source>
        <dbReference type="EMBL" id="KAK9287992.1"/>
    </source>
</evidence>
<name>A0AAP0X3E2_LIQFO</name>
<evidence type="ECO:0000313" key="8">
    <source>
        <dbReference type="Proteomes" id="UP001415857"/>
    </source>
</evidence>
<keyword evidence="5" id="KW-0456">Lyase</keyword>
<dbReference type="Gene3D" id="3.90.730.10">
    <property type="entry name" value="Ribonuclease T2-like"/>
    <property type="match status" value="1"/>
</dbReference>
<organism evidence="7 8">
    <name type="scientific">Liquidambar formosana</name>
    <name type="common">Formosan gum</name>
    <dbReference type="NCBI Taxonomy" id="63359"/>
    <lineage>
        <taxon>Eukaryota</taxon>
        <taxon>Viridiplantae</taxon>
        <taxon>Streptophyta</taxon>
        <taxon>Embryophyta</taxon>
        <taxon>Tracheophyta</taxon>
        <taxon>Spermatophyta</taxon>
        <taxon>Magnoliopsida</taxon>
        <taxon>eudicotyledons</taxon>
        <taxon>Gunneridae</taxon>
        <taxon>Pentapetalae</taxon>
        <taxon>Saxifragales</taxon>
        <taxon>Altingiaceae</taxon>
        <taxon>Liquidambar</taxon>
    </lineage>
</organism>
<evidence type="ECO:0000256" key="6">
    <source>
        <dbReference type="RuleBase" id="RU004328"/>
    </source>
</evidence>
<dbReference type="GO" id="GO:0033897">
    <property type="term" value="F:ribonuclease T2 activity"/>
    <property type="evidence" value="ECO:0007669"/>
    <property type="project" value="InterPro"/>
</dbReference>
<comment type="similarity">
    <text evidence="1 6">Belongs to the RNase T2 family.</text>
</comment>
<evidence type="ECO:0000256" key="2">
    <source>
        <dbReference type="ARBA" id="ARBA00022722"/>
    </source>
</evidence>
<gene>
    <name evidence="7" type="ORF">L1049_016437</name>
</gene>
<dbReference type="PANTHER" id="PTHR11240">
    <property type="entry name" value="RIBONUCLEASE T2"/>
    <property type="match status" value="1"/>
</dbReference>
<keyword evidence="2" id="KW-0540">Nuclease</keyword>
<dbReference type="GO" id="GO:0005576">
    <property type="term" value="C:extracellular region"/>
    <property type="evidence" value="ECO:0007669"/>
    <property type="project" value="TreeGrafter"/>
</dbReference>
<dbReference type="EMBL" id="JBBPBK010000003">
    <property type="protein sequence ID" value="KAK9287992.1"/>
    <property type="molecule type" value="Genomic_DNA"/>
</dbReference>
<dbReference type="Pfam" id="PF00445">
    <property type="entry name" value="Ribonuclease_T2"/>
    <property type="match status" value="1"/>
</dbReference>
<accession>A0AAP0X3E2</accession>
<evidence type="ECO:0000256" key="1">
    <source>
        <dbReference type="ARBA" id="ARBA00007469"/>
    </source>
</evidence>
<proteinExistence type="inferred from homology"/>
<dbReference type="SUPFAM" id="SSF55895">
    <property type="entry name" value="Ribonuclease Rh-like"/>
    <property type="match status" value="1"/>
</dbReference>
<dbReference type="InterPro" id="IPR036430">
    <property type="entry name" value="RNase_T2-like_sf"/>
</dbReference>
<sequence>MSTKKHGSCCLSKFSPKEYFDLAIRLRKKYDLLGILKAAGILPGGKYKTANIIKALRTGTKWTPDIQCKRDSKGDDLLFQIYLCVQADGKEFQHCKGAERSCSSSTKEAKFVSAESMTESLFEKENAATELEHEDAGSSIFEL</sequence>
<keyword evidence="8" id="KW-1185">Reference proteome</keyword>
<dbReference type="GO" id="GO:0003723">
    <property type="term" value="F:RNA binding"/>
    <property type="evidence" value="ECO:0007669"/>
    <property type="project" value="InterPro"/>
</dbReference>
<reference evidence="7 8" key="1">
    <citation type="journal article" date="2024" name="Plant J.">
        <title>Genome sequences and population genomics reveal climatic adaptation and genomic divergence between two closely related sweetgum species.</title>
        <authorList>
            <person name="Xu W.Q."/>
            <person name="Ren C.Q."/>
            <person name="Zhang X.Y."/>
            <person name="Comes H.P."/>
            <person name="Liu X.H."/>
            <person name="Li Y.G."/>
            <person name="Kettle C.J."/>
            <person name="Jalonen R."/>
            <person name="Gaisberger H."/>
            <person name="Ma Y.Z."/>
            <person name="Qiu Y.X."/>
        </authorList>
    </citation>
    <scope>NUCLEOTIDE SEQUENCE [LARGE SCALE GENOMIC DNA]</scope>
    <source>
        <strain evidence="7">Hangzhou</strain>
    </source>
</reference>
<dbReference type="GO" id="GO:0016787">
    <property type="term" value="F:hydrolase activity"/>
    <property type="evidence" value="ECO:0007669"/>
    <property type="project" value="UniProtKB-KW"/>
</dbReference>
<dbReference type="Proteomes" id="UP001415857">
    <property type="component" value="Unassembled WGS sequence"/>
</dbReference>
<evidence type="ECO:0000256" key="5">
    <source>
        <dbReference type="ARBA" id="ARBA00023239"/>
    </source>
</evidence>
<dbReference type="PANTHER" id="PTHR11240:SF75">
    <property type="entry name" value="RIBONUCLEASE 3"/>
    <property type="match status" value="1"/>
</dbReference>
<comment type="caution">
    <text evidence="7">The sequence shown here is derived from an EMBL/GenBank/DDBJ whole genome shotgun (WGS) entry which is preliminary data.</text>
</comment>
<keyword evidence="3" id="KW-0255">Endonuclease</keyword>
<dbReference type="AlphaFoldDB" id="A0AAP0X3E2"/>
<dbReference type="GO" id="GO:0006401">
    <property type="term" value="P:RNA catabolic process"/>
    <property type="evidence" value="ECO:0007669"/>
    <property type="project" value="TreeGrafter"/>
</dbReference>
<keyword evidence="4" id="KW-0378">Hydrolase</keyword>
<protein>
    <submittedName>
        <fullName evidence="7">Uncharacterized protein</fullName>
    </submittedName>
</protein>
<dbReference type="InterPro" id="IPR001568">
    <property type="entry name" value="RNase_T2-like"/>
</dbReference>
<evidence type="ECO:0000256" key="3">
    <source>
        <dbReference type="ARBA" id="ARBA00022759"/>
    </source>
</evidence>
<evidence type="ECO:0000256" key="4">
    <source>
        <dbReference type="ARBA" id="ARBA00022801"/>
    </source>
</evidence>